<dbReference type="eggNOG" id="COG4977">
    <property type="taxonomic scope" value="Bacteria"/>
</dbReference>
<accession>G8QUQ4</accession>
<dbReference type="SMART" id="SM00342">
    <property type="entry name" value="HTH_ARAC"/>
    <property type="match status" value="1"/>
</dbReference>
<keyword evidence="2" id="KW-0238">DNA-binding</keyword>
<dbReference type="Gene3D" id="1.10.10.60">
    <property type="entry name" value="Homeodomain-like"/>
    <property type="match status" value="1"/>
</dbReference>
<dbReference type="InterPro" id="IPR046335">
    <property type="entry name" value="LacI/GalR-like_sensor"/>
</dbReference>
<dbReference type="Pfam" id="PF13377">
    <property type="entry name" value="Peripla_BP_3"/>
    <property type="match status" value="1"/>
</dbReference>
<dbReference type="RefSeq" id="WP_014271202.1">
    <property type="nucleotide sequence ID" value="NC_016633.1"/>
</dbReference>
<dbReference type="STRING" id="158190.SpiGrapes_2601"/>
<dbReference type="AlphaFoldDB" id="G8QUQ4"/>
<keyword evidence="3" id="KW-0804">Transcription</keyword>
<dbReference type="SUPFAM" id="SSF46689">
    <property type="entry name" value="Homeodomain-like"/>
    <property type="match status" value="1"/>
</dbReference>
<dbReference type="OrthoDB" id="9795616at2"/>
<dbReference type="InterPro" id="IPR009057">
    <property type="entry name" value="Homeodomain-like_sf"/>
</dbReference>
<dbReference type="EMBL" id="CP003155">
    <property type="protein sequence ID" value="AEV30362.1"/>
    <property type="molecule type" value="Genomic_DNA"/>
</dbReference>
<dbReference type="GO" id="GO:0003700">
    <property type="term" value="F:DNA-binding transcription factor activity"/>
    <property type="evidence" value="ECO:0007669"/>
    <property type="project" value="InterPro"/>
</dbReference>
<evidence type="ECO:0000313" key="6">
    <source>
        <dbReference type="Proteomes" id="UP000005632"/>
    </source>
</evidence>
<reference evidence="5 6" key="1">
    <citation type="submission" date="2011-11" db="EMBL/GenBank/DDBJ databases">
        <title>Complete sequence of Spirochaeta sp. grapes.</title>
        <authorList>
            <consortium name="US DOE Joint Genome Institute"/>
            <person name="Lucas S."/>
            <person name="Han J."/>
            <person name="Lapidus A."/>
            <person name="Cheng J.-F."/>
            <person name="Goodwin L."/>
            <person name="Pitluck S."/>
            <person name="Peters L."/>
            <person name="Ovchinnikova G."/>
            <person name="Munk A.C."/>
            <person name="Detter J.C."/>
            <person name="Han C."/>
            <person name="Tapia R."/>
            <person name="Land M."/>
            <person name="Hauser L."/>
            <person name="Kyrpides N."/>
            <person name="Ivanova N."/>
            <person name="Pagani I."/>
            <person name="Ritalahtilisa K."/>
            <person name="Loeffler F."/>
            <person name="Woyke T."/>
        </authorList>
    </citation>
    <scope>NUCLEOTIDE SEQUENCE [LARGE SCALE GENOMIC DNA]</scope>
    <source>
        <strain evidence="6">ATCC BAA-1885 / DSM 22778 / Grapes</strain>
    </source>
</reference>
<proteinExistence type="predicted"/>
<evidence type="ECO:0000256" key="1">
    <source>
        <dbReference type="ARBA" id="ARBA00023015"/>
    </source>
</evidence>
<protein>
    <submittedName>
        <fullName evidence="5">Transcriptional regulator</fullName>
    </submittedName>
</protein>
<dbReference type="InterPro" id="IPR020449">
    <property type="entry name" value="Tscrpt_reg_AraC-type_HTH"/>
</dbReference>
<dbReference type="PROSITE" id="PS01124">
    <property type="entry name" value="HTH_ARAC_FAMILY_2"/>
    <property type="match status" value="1"/>
</dbReference>
<dbReference type="InterPro" id="IPR028082">
    <property type="entry name" value="Peripla_BP_I"/>
</dbReference>
<dbReference type="PRINTS" id="PR00032">
    <property type="entry name" value="HTHARAC"/>
</dbReference>
<dbReference type="eggNOG" id="COG1609">
    <property type="taxonomic scope" value="Bacteria"/>
</dbReference>
<dbReference type="PANTHER" id="PTHR30146">
    <property type="entry name" value="LACI-RELATED TRANSCRIPTIONAL REPRESSOR"/>
    <property type="match status" value="1"/>
</dbReference>
<dbReference type="PROSITE" id="PS00041">
    <property type="entry name" value="HTH_ARAC_FAMILY_1"/>
    <property type="match status" value="1"/>
</dbReference>
<dbReference type="HOGENOM" id="CLU_042405_1_0_12"/>
<dbReference type="InterPro" id="IPR018060">
    <property type="entry name" value="HTH_AraC"/>
</dbReference>
<name>G8QUQ4_SPHPG</name>
<feature type="domain" description="HTH araC/xylS-type" evidence="4">
    <location>
        <begin position="276"/>
        <end position="374"/>
    </location>
</feature>
<dbReference type="Gene3D" id="3.40.50.2300">
    <property type="match status" value="2"/>
</dbReference>
<dbReference type="KEGG" id="sgp:SpiGrapes_2601"/>
<keyword evidence="1" id="KW-0805">Transcription regulation</keyword>
<evidence type="ECO:0000259" key="4">
    <source>
        <dbReference type="PROSITE" id="PS01124"/>
    </source>
</evidence>
<dbReference type="SUPFAM" id="SSF53822">
    <property type="entry name" value="Periplasmic binding protein-like I"/>
    <property type="match status" value="1"/>
</dbReference>
<sequence>MIQIGLRLRFQDGYDMGVANGVVRYAKSKFSWQLRGQGQWFFPLDVDGLKRCDALIARIENEDEALFCANLGIPIVDIAGACSSKIFSTVRNDDYATGITAGKYLTALGSSRYAWCGVDNVHWSRERMLGFCASIGWKVQDLPLFSRSLDWWRKIYESSTELDIWLSSLEKPVSLFCSNDLAAMKVEIACQHLGLQIPSEVTVLGVDDEKLLCELASPSISSIPPNCEMIGFKAAQMIDTLLENKNNEIRIQRIACGPVSERESTSLVLETDEVVAEALRMIRSKVSSGICASDVINHSNACRRTLETRFKKARGRTIWEEITVQRLELACKVLRTSNTPIQQISEECGFGSPQRFFTLFRRQYGTTPQVWRSAQKL</sequence>
<dbReference type="PANTHER" id="PTHR30146:SF24">
    <property type="entry name" value="XYLOSE OPERON REGULATORY PROTEIN"/>
    <property type="match status" value="1"/>
</dbReference>
<dbReference type="Pfam" id="PF12833">
    <property type="entry name" value="HTH_18"/>
    <property type="match status" value="1"/>
</dbReference>
<gene>
    <name evidence="5" type="ordered locus">SpiGrapes_2601</name>
</gene>
<dbReference type="InterPro" id="IPR018062">
    <property type="entry name" value="HTH_AraC-typ_CS"/>
</dbReference>
<evidence type="ECO:0000256" key="3">
    <source>
        <dbReference type="ARBA" id="ARBA00023163"/>
    </source>
</evidence>
<keyword evidence="6" id="KW-1185">Reference proteome</keyword>
<evidence type="ECO:0000313" key="5">
    <source>
        <dbReference type="EMBL" id="AEV30362.1"/>
    </source>
</evidence>
<dbReference type="Proteomes" id="UP000005632">
    <property type="component" value="Chromosome"/>
</dbReference>
<evidence type="ECO:0000256" key="2">
    <source>
        <dbReference type="ARBA" id="ARBA00023125"/>
    </source>
</evidence>
<dbReference type="GO" id="GO:0000976">
    <property type="term" value="F:transcription cis-regulatory region binding"/>
    <property type="evidence" value="ECO:0007669"/>
    <property type="project" value="TreeGrafter"/>
</dbReference>
<organism evidence="5 6">
    <name type="scientific">Sphaerochaeta pleomorpha (strain ATCC BAA-1885 / DSM 22778 / Grapes)</name>
    <dbReference type="NCBI Taxonomy" id="158190"/>
    <lineage>
        <taxon>Bacteria</taxon>
        <taxon>Pseudomonadati</taxon>
        <taxon>Spirochaetota</taxon>
        <taxon>Spirochaetia</taxon>
        <taxon>Spirochaetales</taxon>
        <taxon>Sphaerochaetaceae</taxon>
        <taxon>Sphaerochaeta</taxon>
    </lineage>
</organism>